<feature type="transmembrane region" description="Helical" evidence="6">
    <location>
        <begin position="452"/>
        <end position="472"/>
    </location>
</feature>
<reference evidence="7 8" key="1">
    <citation type="submission" date="2018-11" db="EMBL/GenBank/DDBJ databases">
        <title>Genome sequence of Saitozyma podzolica DSM 27192.</title>
        <authorList>
            <person name="Aliyu H."/>
            <person name="Gorte O."/>
            <person name="Ochsenreither K."/>
        </authorList>
    </citation>
    <scope>NUCLEOTIDE SEQUENCE [LARGE SCALE GENOMIC DNA]</scope>
    <source>
        <strain evidence="7 8">DSM 27192</strain>
    </source>
</reference>
<dbReference type="InterPro" id="IPR036259">
    <property type="entry name" value="MFS_trans_sf"/>
</dbReference>
<feature type="transmembrane region" description="Helical" evidence="6">
    <location>
        <begin position="251"/>
        <end position="274"/>
    </location>
</feature>
<dbReference type="Gene3D" id="1.20.1250.20">
    <property type="entry name" value="MFS general substrate transporter like domains"/>
    <property type="match status" value="1"/>
</dbReference>
<comment type="subcellular location">
    <subcellularLocation>
        <location evidence="1">Membrane</location>
        <topology evidence="1">Multi-pass membrane protein</topology>
    </subcellularLocation>
</comment>
<dbReference type="GO" id="GO:0022857">
    <property type="term" value="F:transmembrane transporter activity"/>
    <property type="evidence" value="ECO:0007669"/>
    <property type="project" value="InterPro"/>
</dbReference>
<feature type="transmembrane region" description="Helical" evidence="6">
    <location>
        <begin position="217"/>
        <end position="239"/>
    </location>
</feature>
<evidence type="ECO:0000256" key="3">
    <source>
        <dbReference type="ARBA" id="ARBA00022692"/>
    </source>
</evidence>
<dbReference type="GO" id="GO:0016020">
    <property type="term" value="C:membrane"/>
    <property type="evidence" value="ECO:0007669"/>
    <property type="project" value="UniProtKB-SubCell"/>
</dbReference>
<dbReference type="PANTHER" id="PTHR43791:SF7">
    <property type="entry name" value="MAJOR FACILITATOR SUPERFAMILY (MFS) PROFILE DOMAIN-CONTAINING PROTEIN"/>
    <property type="match status" value="1"/>
</dbReference>
<dbReference type="EMBL" id="RSCD01000003">
    <property type="protein sequence ID" value="RSH94071.1"/>
    <property type="molecule type" value="Genomic_DNA"/>
</dbReference>
<keyword evidence="3 6" id="KW-0812">Transmembrane</keyword>
<feature type="transmembrane region" description="Helical" evidence="6">
    <location>
        <begin position="359"/>
        <end position="382"/>
    </location>
</feature>
<dbReference type="OrthoDB" id="6730379at2759"/>
<protein>
    <recommendedName>
        <fullName evidence="9">Major facilitator superfamily (MFS) profile domain-containing protein</fullName>
    </recommendedName>
</protein>
<evidence type="ECO:0000256" key="4">
    <source>
        <dbReference type="ARBA" id="ARBA00022989"/>
    </source>
</evidence>
<dbReference type="Pfam" id="PF07690">
    <property type="entry name" value="MFS_1"/>
    <property type="match status" value="1"/>
</dbReference>
<proteinExistence type="predicted"/>
<gene>
    <name evidence="7" type="ORF">EHS25_006725</name>
</gene>
<organism evidence="7 8">
    <name type="scientific">Saitozyma podzolica</name>
    <dbReference type="NCBI Taxonomy" id="1890683"/>
    <lineage>
        <taxon>Eukaryota</taxon>
        <taxon>Fungi</taxon>
        <taxon>Dikarya</taxon>
        <taxon>Basidiomycota</taxon>
        <taxon>Agaricomycotina</taxon>
        <taxon>Tremellomycetes</taxon>
        <taxon>Tremellales</taxon>
        <taxon>Trimorphomycetaceae</taxon>
        <taxon>Saitozyma</taxon>
    </lineage>
</organism>
<evidence type="ECO:0000256" key="2">
    <source>
        <dbReference type="ARBA" id="ARBA00022448"/>
    </source>
</evidence>
<name>A0A427YSS6_9TREE</name>
<dbReference type="PANTHER" id="PTHR43791">
    <property type="entry name" value="PERMEASE-RELATED"/>
    <property type="match status" value="1"/>
</dbReference>
<dbReference type="SUPFAM" id="SSF103473">
    <property type="entry name" value="MFS general substrate transporter"/>
    <property type="match status" value="1"/>
</dbReference>
<feature type="transmembrane region" description="Helical" evidence="6">
    <location>
        <begin position="159"/>
        <end position="176"/>
    </location>
</feature>
<keyword evidence="4 6" id="KW-1133">Transmembrane helix</keyword>
<evidence type="ECO:0000256" key="1">
    <source>
        <dbReference type="ARBA" id="ARBA00004141"/>
    </source>
</evidence>
<keyword evidence="5 6" id="KW-0472">Membrane</keyword>
<evidence type="ECO:0008006" key="9">
    <source>
        <dbReference type="Google" id="ProtNLM"/>
    </source>
</evidence>
<feature type="transmembrane region" description="Helical" evidence="6">
    <location>
        <begin position="389"/>
        <end position="408"/>
    </location>
</feature>
<comment type="caution">
    <text evidence="7">The sequence shown here is derived from an EMBL/GenBank/DDBJ whole genome shotgun (WGS) entry which is preliminary data.</text>
</comment>
<dbReference type="Proteomes" id="UP000279259">
    <property type="component" value="Unassembled WGS sequence"/>
</dbReference>
<dbReference type="AlphaFoldDB" id="A0A427YSS6"/>
<keyword evidence="2" id="KW-0813">Transport</keyword>
<dbReference type="InterPro" id="IPR011701">
    <property type="entry name" value="MFS"/>
</dbReference>
<evidence type="ECO:0000256" key="5">
    <source>
        <dbReference type="ARBA" id="ARBA00023136"/>
    </source>
</evidence>
<sequence>MSRIERVDSLVPVPLQAPAPEYVDEKKPDAESGSDGVVVTEVTEAKIAEEAMLAEGEFTEAEYNKLKRKVDFILLPLMWWCYGIQQTDKTGLGTMNLYGLQASTDMVGNQYSLLTVVFCTWIVPSAPWSASTLEPRNLPDATQFPSNIILQRFNMGKCLTIYMFLWGIVVLSQAFLKNWSQFMAMRFLQGMFECTISPGFNLLIANWYTTREHSSRSLVFTSANAGWGVVVDLTMYGIARAAAKNPGGFEAWRGIAAFLGGQTLLAAAIAWFMLGTPNEVRWLSKREKLMANARVMSNHAGTDLTGRKTWKWEQVKEAFSDPVLYFQFVNAFLSCVVNGALTTFGTVVNQSFGFSESQVILYGIPRNVVSVLWFVVVGYTSLKVKNVRMYFMMLSALFPFIGLLGIALLPSSTAYKWDKWGLYLMAVTFVIPMFSAWALISSNTAGRTKRSVISSTTFIAYCTGNIAGSQVMKAKDAPHYIPGTITMAVCMAAEVLTIMVWKFWLVYKNKQRAQAIAAEGLSPEEVDRKGQELGALDVTALKNPYFMYAM</sequence>
<feature type="transmembrane region" description="Helical" evidence="6">
    <location>
        <begin position="420"/>
        <end position="440"/>
    </location>
</feature>
<feature type="transmembrane region" description="Helical" evidence="6">
    <location>
        <begin position="323"/>
        <end position="347"/>
    </location>
</feature>
<evidence type="ECO:0000256" key="6">
    <source>
        <dbReference type="SAM" id="Phobius"/>
    </source>
</evidence>
<feature type="transmembrane region" description="Helical" evidence="6">
    <location>
        <begin position="182"/>
        <end position="205"/>
    </location>
</feature>
<feature type="transmembrane region" description="Helical" evidence="6">
    <location>
        <begin position="484"/>
        <end position="504"/>
    </location>
</feature>
<evidence type="ECO:0000313" key="7">
    <source>
        <dbReference type="EMBL" id="RSH94071.1"/>
    </source>
</evidence>
<accession>A0A427YSS6</accession>
<keyword evidence="8" id="KW-1185">Reference proteome</keyword>
<evidence type="ECO:0000313" key="8">
    <source>
        <dbReference type="Proteomes" id="UP000279259"/>
    </source>
</evidence>